<dbReference type="OrthoDB" id="10539474at2759"/>
<evidence type="ECO:0000313" key="3">
    <source>
        <dbReference type="EMBL" id="KAJ4388858.1"/>
    </source>
</evidence>
<proteinExistence type="predicted"/>
<dbReference type="EMBL" id="JAPEVB010000004">
    <property type="protein sequence ID" value="KAJ4388858.1"/>
    <property type="molecule type" value="Genomic_DNA"/>
</dbReference>
<feature type="compositionally biased region" description="Low complexity" evidence="1">
    <location>
        <begin position="153"/>
        <end position="171"/>
    </location>
</feature>
<feature type="compositionally biased region" description="Polar residues" evidence="1">
    <location>
        <begin position="68"/>
        <end position="78"/>
    </location>
</feature>
<accession>A0A9W8YRG3</accession>
<evidence type="ECO:0000313" key="4">
    <source>
        <dbReference type="Proteomes" id="UP001140453"/>
    </source>
</evidence>
<keyword evidence="2" id="KW-1133">Transmembrane helix</keyword>
<sequence length="187" mass="21022">MAVFNQALMIPGLIVITVLFWAWIPFWALFKCIRCGRGPISDEEKLKSGTIPYKAVGPLKDTAYRPPQISQPKVSASASLKDERSLPPKAAHTKRNREDHGIKTETARIQKQEERAAGQRQQKMSASDMRRERQERREKEAEARRKDKGKGRAPPASGDSSTTTTDAITAPENVVTRDTSRHQSSRR</sequence>
<feature type="transmembrane region" description="Helical" evidence="2">
    <location>
        <begin position="7"/>
        <end position="30"/>
    </location>
</feature>
<name>A0A9W8YRG3_9PEZI</name>
<organism evidence="3 4">
    <name type="scientific">Gnomoniopsis smithogilvyi</name>
    <dbReference type="NCBI Taxonomy" id="1191159"/>
    <lineage>
        <taxon>Eukaryota</taxon>
        <taxon>Fungi</taxon>
        <taxon>Dikarya</taxon>
        <taxon>Ascomycota</taxon>
        <taxon>Pezizomycotina</taxon>
        <taxon>Sordariomycetes</taxon>
        <taxon>Sordariomycetidae</taxon>
        <taxon>Diaporthales</taxon>
        <taxon>Gnomoniaceae</taxon>
        <taxon>Gnomoniopsis</taxon>
    </lineage>
</organism>
<feature type="compositionally biased region" description="Basic and acidic residues" evidence="1">
    <location>
        <begin position="96"/>
        <end position="117"/>
    </location>
</feature>
<gene>
    <name evidence="3" type="ORF">N0V93_006319</name>
</gene>
<evidence type="ECO:0000256" key="1">
    <source>
        <dbReference type="SAM" id="MobiDB-lite"/>
    </source>
</evidence>
<protein>
    <submittedName>
        <fullName evidence="3">Uncharacterized protein</fullName>
    </submittedName>
</protein>
<feature type="compositionally biased region" description="Basic and acidic residues" evidence="1">
    <location>
        <begin position="128"/>
        <end position="145"/>
    </location>
</feature>
<feature type="region of interest" description="Disordered" evidence="1">
    <location>
        <begin position="57"/>
        <end position="187"/>
    </location>
</feature>
<dbReference type="Proteomes" id="UP001140453">
    <property type="component" value="Unassembled WGS sequence"/>
</dbReference>
<comment type="caution">
    <text evidence="3">The sequence shown here is derived from an EMBL/GenBank/DDBJ whole genome shotgun (WGS) entry which is preliminary data.</text>
</comment>
<keyword evidence="2" id="KW-0472">Membrane</keyword>
<keyword evidence="4" id="KW-1185">Reference proteome</keyword>
<reference evidence="3" key="1">
    <citation type="submission" date="2022-10" db="EMBL/GenBank/DDBJ databases">
        <title>Tapping the CABI collections for fungal endophytes: first genome assemblies for Collariella, Neodidymelliopsis, Ascochyta clinopodiicola, Didymella pomorum, Didymosphaeria variabile, Neocosmospora piperis and Neocucurbitaria cava.</title>
        <authorList>
            <person name="Hill R."/>
        </authorList>
    </citation>
    <scope>NUCLEOTIDE SEQUENCE</scope>
    <source>
        <strain evidence="3">IMI 355082</strain>
    </source>
</reference>
<keyword evidence="2" id="KW-0812">Transmembrane</keyword>
<dbReference type="AlphaFoldDB" id="A0A9W8YRG3"/>
<evidence type="ECO:0000256" key="2">
    <source>
        <dbReference type="SAM" id="Phobius"/>
    </source>
</evidence>